<keyword evidence="1" id="KW-0732">Signal</keyword>
<dbReference type="AlphaFoldDB" id="A0A2B7YCE3"/>
<reference evidence="3 4" key="1">
    <citation type="submission" date="2017-10" db="EMBL/GenBank/DDBJ databases">
        <title>Comparative genomics in systemic dimorphic fungi from Ajellomycetaceae.</title>
        <authorList>
            <person name="Munoz J.F."/>
            <person name="Mcewen J.G."/>
            <person name="Clay O.K."/>
            <person name="Cuomo C.A."/>
        </authorList>
    </citation>
    <scope>NUCLEOTIDE SEQUENCE [LARGE SCALE GENOMIC DNA]</scope>
    <source>
        <strain evidence="3 4">UAMH7299</strain>
    </source>
</reference>
<dbReference type="Proteomes" id="UP000224634">
    <property type="component" value="Unassembled WGS sequence"/>
</dbReference>
<sequence>MVRPALLVSVFAALASALPASQGPDLGIQFEKRADELPTLKLPYATYRAHKYDKVADIYFFRNIRFAAPPVGDLRWEKPAPPGKEDGVQNGSYGPSCVQEVPFGLLGLSGLSSTPFGDITNSLVNGVAGDMSEDCLFLDLHVPGKAVRNPEKHKLPVIMWFYGGAYVFGSKSQLTGLIGDFPVLPLYQGTGVLKASGGNVIWASSNYRLGAFGWLAGSTMENDATPNSGLWDQRASLQWVQDYIHLLGGDKSKVSAWGESAGAGSIYHHLVAFGGQQDPLFSKAYLMSPAFQVLPDRRGTLEDTFQNFAKDAGCAGGDIACLRRADTKKLQDANRILVNAVEGGSNVGPAPDGKLIRQLANVEYASGNYWKGIESLIVSHTSNEGELFAIPAVNTDVKFDEFIRTNIPAYTQPEVTDAISKQYPAKGLLKVRDRLKDFIRDSTFTCNTRDLTEAYFGKTYNLQYSVTPGLHALDLLPLFFDDDVPIEIFGRTVNVDLLPIFNPFSTAFQRYAVSHAVYGNPNTDRKLVGIPMTVNWPHPTRVGDAYSGVLDAGDFGFKLITDRQNTGSSGSFCDFILEVGKAATNLKGYAPPGSFMPSALGRQVTEQEASANYTLSS</sequence>
<dbReference type="Pfam" id="PF00135">
    <property type="entry name" value="COesterase"/>
    <property type="match status" value="1"/>
</dbReference>
<feature type="domain" description="Carboxylesterase type B" evidence="2">
    <location>
        <begin position="50"/>
        <end position="465"/>
    </location>
</feature>
<dbReference type="InterPro" id="IPR050309">
    <property type="entry name" value="Type-B_Carboxylest/Lipase"/>
</dbReference>
<evidence type="ECO:0000259" key="2">
    <source>
        <dbReference type="Pfam" id="PF00135"/>
    </source>
</evidence>
<feature type="chain" id="PRO_5013287549" description="Carboxylesterase type B domain-containing protein" evidence="1">
    <location>
        <begin position="18"/>
        <end position="617"/>
    </location>
</feature>
<proteinExistence type="predicted"/>
<dbReference type="STRING" id="1447883.A0A2B7YCE3"/>
<keyword evidence="4" id="KW-1185">Reference proteome</keyword>
<feature type="signal peptide" evidence="1">
    <location>
        <begin position="1"/>
        <end position="17"/>
    </location>
</feature>
<dbReference type="Gene3D" id="3.40.50.1820">
    <property type="entry name" value="alpha/beta hydrolase"/>
    <property type="match status" value="1"/>
</dbReference>
<evidence type="ECO:0000313" key="3">
    <source>
        <dbReference type="EMBL" id="PGH18731.1"/>
    </source>
</evidence>
<dbReference type="PANTHER" id="PTHR11559">
    <property type="entry name" value="CARBOXYLESTERASE"/>
    <property type="match status" value="1"/>
</dbReference>
<gene>
    <name evidence="3" type="ORF">AJ80_04385</name>
</gene>
<evidence type="ECO:0000256" key="1">
    <source>
        <dbReference type="SAM" id="SignalP"/>
    </source>
</evidence>
<protein>
    <recommendedName>
        <fullName evidence="2">Carboxylesterase type B domain-containing protein</fullName>
    </recommendedName>
</protein>
<dbReference type="EMBL" id="PDNA01000055">
    <property type="protein sequence ID" value="PGH18731.1"/>
    <property type="molecule type" value="Genomic_DNA"/>
</dbReference>
<evidence type="ECO:0000313" key="4">
    <source>
        <dbReference type="Proteomes" id="UP000224634"/>
    </source>
</evidence>
<organism evidence="3 4">
    <name type="scientific">Polytolypa hystricis (strain UAMH7299)</name>
    <dbReference type="NCBI Taxonomy" id="1447883"/>
    <lineage>
        <taxon>Eukaryota</taxon>
        <taxon>Fungi</taxon>
        <taxon>Dikarya</taxon>
        <taxon>Ascomycota</taxon>
        <taxon>Pezizomycotina</taxon>
        <taxon>Eurotiomycetes</taxon>
        <taxon>Eurotiomycetidae</taxon>
        <taxon>Onygenales</taxon>
        <taxon>Onygenales incertae sedis</taxon>
        <taxon>Polytolypa</taxon>
    </lineage>
</organism>
<comment type="caution">
    <text evidence="3">The sequence shown here is derived from an EMBL/GenBank/DDBJ whole genome shotgun (WGS) entry which is preliminary data.</text>
</comment>
<dbReference type="OrthoDB" id="408631at2759"/>
<accession>A0A2B7YCE3</accession>
<dbReference type="InterPro" id="IPR002018">
    <property type="entry name" value="CarbesteraseB"/>
</dbReference>
<name>A0A2B7YCE3_POLH7</name>
<dbReference type="InterPro" id="IPR029058">
    <property type="entry name" value="AB_hydrolase_fold"/>
</dbReference>
<dbReference type="SUPFAM" id="SSF53474">
    <property type="entry name" value="alpha/beta-Hydrolases"/>
    <property type="match status" value="1"/>
</dbReference>